<dbReference type="GO" id="GO:0016117">
    <property type="term" value="P:carotenoid biosynthetic process"/>
    <property type="evidence" value="ECO:0007669"/>
    <property type="project" value="UniProtKB-KW"/>
</dbReference>
<evidence type="ECO:0000256" key="6">
    <source>
        <dbReference type="ARBA" id="ARBA00023136"/>
    </source>
</evidence>
<organism evidence="11 12">
    <name type="scientific">Schumannella luteola</name>
    <dbReference type="NCBI Taxonomy" id="472059"/>
    <lineage>
        <taxon>Bacteria</taxon>
        <taxon>Bacillati</taxon>
        <taxon>Actinomycetota</taxon>
        <taxon>Actinomycetes</taxon>
        <taxon>Micrococcales</taxon>
        <taxon>Microbacteriaceae</taxon>
        <taxon>Schumannella</taxon>
    </lineage>
</organism>
<name>A0A852Y5G9_9MICO</name>
<keyword evidence="5 9" id="KW-1133">Transmembrane helix</keyword>
<feature type="domain" description="Lycopene cyclase" evidence="10">
    <location>
        <begin position="2"/>
        <end position="90"/>
    </location>
</feature>
<comment type="pathway">
    <text evidence="2">Carotenoid biosynthesis.</text>
</comment>
<protein>
    <submittedName>
        <fullName evidence="11">Lycopene cyclase domain-containing protein</fullName>
    </submittedName>
</protein>
<feature type="transmembrane region" description="Helical" evidence="9">
    <location>
        <begin position="35"/>
        <end position="57"/>
    </location>
</feature>
<evidence type="ECO:0000313" key="12">
    <source>
        <dbReference type="Proteomes" id="UP000553888"/>
    </source>
</evidence>
<dbReference type="Proteomes" id="UP000553888">
    <property type="component" value="Unassembled WGS sequence"/>
</dbReference>
<evidence type="ECO:0000256" key="2">
    <source>
        <dbReference type="ARBA" id="ARBA00004829"/>
    </source>
</evidence>
<dbReference type="NCBIfam" id="TIGR03462">
    <property type="entry name" value="CarR_dom_SF"/>
    <property type="match status" value="1"/>
</dbReference>
<dbReference type="RefSeq" id="WP_179565413.1">
    <property type="nucleotide sequence ID" value="NZ_JACBZY010000001.1"/>
</dbReference>
<evidence type="ECO:0000256" key="8">
    <source>
        <dbReference type="SAM" id="MobiDB-lite"/>
    </source>
</evidence>
<evidence type="ECO:0000256" key="7">
    <source>
        <dbReference type="ARBA" id="ARBA00023235"/>
    </source>
</evidence>
<evidence type="ECO:0000256" key="4">
    <source>
        <dbReference type="ARBA" id="ARBA00022746"/>
    </source>
</evidence>
<comment type="subcellular location">
    <subcellularLocation>
        <location evidence="1">Membrane</location>
        <topology evidence="1">Multi-pass membrane protein</topology>
    </subcellularLocation>
</comment>
<evidence type="ECO:0000313" key="11">
    <source>
        <dbReference type="EMBL" id="NYG98176.1"/>
    </source>
</evidence>
<dbReference type="AlphaFoldDB" id="A0A852Y5G9"/>
<keyword evidence="7" id="KW-0413">Isomerase</keyword>
<keyword evidence="12" id="KW-1185">Reference proteome</keyword>
<accession>A0A852Y5G9</accession>
<dbReference type="GO" id="GO:0045436">
    <property type="term" value="F:lycopene beta cyclase activity"/>
    <property type="evidence" value="ECO:0007669"/>
    <property type="project" value="UniProtKB-ARBA"/>
</dbReference>
<feature type="transmembrane region" description="Helical" evidence="9">
    <location>
        <begin position="77"/>
        <end position="94"/>
    </location>
</feature>
<evidence type="ECO:0000256" key="9">
    <source>
        <dbReference type="SAM" id="Phobius"/>
    </source>
</evidence>
<reference evidence="11 12" key="1">
    <citation type="submission" date="2020-07" db="EMBL/GenBank/DDBJ databases">
        <title>Sequencing the genomes of 1000 actinobacteria strains.</title>
        <authorList>
            <person name="Klenk H.-P."/>
        </authorList>
    </citation>
    <scope>NUCLEOTIDE SEQUENCE [LARGE SCALE GENOMIC DNA]</scope>
    <source>
        <strain evidence="11 12">DSM 23141</strain>
    </source>
</reference>
<dbReference type="GO" id="GO:0016020">
    <property type="term" value="C:membrane"/>
    <property type="evidence" value="ECO:0007669"/>
    <property type="project" value="UniProtKB-SubCell"/>
</dbReference>
<sequence>MTYWALNAFFLGAILIVVIAAALARRTPRWRAAALTAFVLLVMTAIFDNVMIAVGLVGYDPARISGAKLGIAPLEDFSYAIAAIVLLPVLWHLLPRRTSRSASDSVRGRSGPVMAPKPSEDGASATPQQKKTGEGES</sequence>
<keyword evidence="6 9" id="KW-0472">Membrane</keyword>
<evidence type="ECO:0000256" key="5">
    <source>
        <dbReference type="ARBA" id="ARBA00022989"/>
    </source>
</evidence>
<keyword evidence="3 9" id="KW-0812">Transmembrane</keyword>
<gene>
    <name evidence="11" type="ORF">BJ979_000802</name>
</gene>
<dbReference type="EMBL" id="JACBZY010000001">
    <property type="protein sequence ID" value="NYG98176.1"/>
    <property type="molecule type" value="Genomic_DNA"/>
</dbReference>
<evidence type="ECO:0000256" key="3">
    <source>
        <dbReference type="ARBA" id="ARBA00022692"/>
    </source>
</evidence>
<dbReference type="GO" id="GO:0016872">
    <property type="term" value="F:intramolecular lyase activity"/>
    <property type="evidence" value="ECO:0007669"/>
    <property type="project" value="InterPro"/>
</dbReference>
<feature type="transmembrane region" description="Helical" evidence="9">
    <location>
        <begin position="6"/>
        <end position="23"/>
    </location>
</feature>
<proteinExistence type="predicted"/>
<evidence type="ECO:0000256" key="1">
    <source>
        <dbReference type="ARBA" id="ARBA00004141"/>
    </source>
</evidence>
<dbReference type="Pfam" id="PF18916">
    <property type="entry name" value="Lycopene_cyc"/>
    <property type="match status" value="1"/>
</dbReference>
<evidence type="ECO:0000259" key="10">
    <source>
        <dbReference type="Pfam" id="PF18916"/>
    </source>
</evidence>
<feature type="region of interest" description="Disordered" evidence="8">
    <location>
        <begin position="98"/>
        <end position="137"/>
    </location>
</feature>
<comment type="caution">
    <text evidence="11">The sequence shown here is derived from an EMBL/GenBank/DDBJ whole genome shotgun (WGS) entry which is preliminary data.</text>
</comment>
<dbReference type="InterPro" id="IPR017825">
    <property type="entry name" value="Lycopene_cyclase_dom"/>
</dbReference>
<keyword evidence="4" id="KW-0125">Carotenoid biosynthesis</keyword>